<protein>
    <submittedName>
        <fullName evidence="7">Transcription initiation factor TFIID subunit 9B</fullName>
    </submittedName>
</protein>
<dbReference type="InterPro" id="IPR051431">
    <property type="entry name" value="TFIID_subunit_9"/>
</dbReference>
<keyword evidence="3" id="KW-0805">Transcription regulation</keyword>
<evidence type="ECO:0000313" key="7">
    <source>
        <dbReference type="EMBL" id="CAI8044490.1"/>
    </source>
</evidence>
<dbReference type="InterPro" id="IPR009072">
    <property type="entry name" value="Histone-fold"/>
</dbReference>
<feature type="compositionally biased region" description="Low complexity" evidence="6">
    <location>
        <begin position="257"/>
        <end position="267"/>
    </location>
</feature>
<comment type="subcellular location">
    <subcellularLocation>
        <location evidence="1">Nucleus</location>
    </subcellularLocation>
</comment>
<comment type="similarity">
    <text evidence="2">Belongs to the TAF9 family.</text>
</comment>
<feature type="compositionally biased region" description="Low complexity" evidence="6">
    <location>
        <begin position="226"/>
        <end position="240"/>
    </location>
</feature>
<feature type="compositionally biased region" description="Gly residues" evidence="6">
    <location>
        <begin position="244"/>
        <end position="256"/>
    </location>
</feature>
<dbReference type="Gene3D" id="1.10.20.10">
    <property type="entry name" value="Histone, subunit A"/>
    <property type="match status" value="1"/>
</dbReference>
<dbReference type="FunFam" id="1.10.20.10:FF:000018">
    <property type="entry name" value="Transcription initiation factor TFIID subunit 9"/>
    <property type="match status" value="1"/>
</dbReference>
<sequence>MAENGAGIGPRDAAVMEAILKEMGVEDFEPSVIHQMLEFTYRYITGVLEDAQIYSGHAGKKELDVSDVRLAVQTRVDHSFTTPPPRDFLINIARQKNSTPLPLIPEKFGPRLPPERYCLTANNYRIKDRKKPPSLSKPQVTLSATFRLPLSKQTTTTATSVGASLKSQLSSPLLQAASAPSPSLAASTLPLLGTTQHGLTGSQILVSQEMERERETAVRVPRHHNLSLQSSSSGLTPSNSMPVLGGGGGGGGGGGNSSTNNSNTTSTPVLSMPLLGKMQ</sequence>
<dbReference type="InterPro" id="IPR003162">
    <property type="entry name" value="TFIID-31"/>
</dbReference>
<reference evidence="7" key="1">
    <citation type="submission" date="2023-03" db="EMBL/GenBank/DDBJ databases">
        <authorList>
            <person name="Steffen K."/>
            <person name="Cardenas P."/>
        </authorList>
    </citation>
    <scope>NUCLEOTIDE SEQUENCE</scope>
</reference>
<dbReference type="CDD" id="cd07979">
    <property type="entry name" value="HFD_TAF9"/>
    <property type="match status" value="1"/>
</dbReference>
<evidence type="ECO:0000313" key="8">
    <source>
        <dbReference type="Proteomes" id="UP001174909"/>
    </source>
</evidence>
<keyword evidence="5" id="KW-0539">Nucleus</keyword>
<dbReference type="PANTHER" id="PTHR48068">
    <property type="entry name" value="TAF9 RNA POLYMERASE II, TATA BOX-BINDING PROTEIN (TBP)-ASSOCIATED FACTOR"/>
    <property type="match status" value="1"/>
</dbReference>
<dbReference type="GO" id="GO:0051123">
    <property type="term" value="P:RNA polymerase II preinitiation complex assembly"/>
    <property type="evidence" value="ECO:0007669"/>
    <property type="project" value="TreeGrafter"/>
</dbReference>
<name>A0AA35TA17_GEOBA</name>
<dbReference type="GO" id="GO:0016251">
    <property type="term" value="F:RNA polymerase II general transcription initiation factor activity"/>
    <property type="evidence" value="ECO:0007669"/>
    <property type="project" value="TreeGrafter"/>
</dbReference>
<evidence type="ECO:0000256" key="5">
    <source>
        <dbReference type="ARBA" id="ARBA00023242"/>
    </source>
</evidence>
<dbReference type="GO" id="GO:0000124">
    <property type="term" value="C:SAGA complex"/>
    <property type="evidence" value="ECO:0007669"/>
    <property type="project" value="TreeGrafter"/>
</dbReference>
<keyword evidence="8" id="KW-1185">Reference proteome</keyword>
<feature type="region of interest" description="Disordered" evidence="6">
    <location>
        <begin position="214"/>
        <end position="279"/>
    </location>
</feature>
<organism evidence="7 8">
    <name type="scientific">Geodia barretti</name>
    <name type="common">Barrett's horny sponge</name>
    <dbReference type="NCBI Taxonomy" id="519541"/>
    <lineage>
        <taxon>Eukaryota</taxon>
        <taxon>Metazoa</taxon>
        <taxon>Porifera</taxon>
        <taxon>Demospongiae</taxon>
        <taxon>Heteroscleromorpha</taxon>
        <taxon>Tetractinellida</taxon>
        <taxon>Astrophorina</taxon>
        <taxon>Geodiidae</taxon>
        <taxon>Geodia</taxon>
    </lineage>
</organism>
<evidence type="ECO:0000256" key="6">
    <source>
        <dbReference type="SAM" id="MobiDB-lite"/>
    </source>
</evidence>
<keyword evidence="4" id="KW-0804">Transcription</keyword>
<dbReference type="Pfam" id="PF02291">
    <property type="entry name" value="TFIID-31kDa"/>
    <property type="match status" value="1"/>
</dbReference>
<dbReference type="Proteomes" id="UP001174909">
    <property type="component" value="Unassembled WGS sequence"/>
</dbReference>
<dbReference type="GO" id="GO:0003713">
    <property type="term" value="F:transcription coactivator activity"/>
    <property type="evidence" value="ECO:0007669"/>
    <property type="project" value="TreeGrafter"/>
</dbReference>
<dbReference type="GO" id="GO:0046982">
    <property type="term" value="F:protein heterodimerization activity"/>
    <property type="evidence" value="ECO:0007669"/>
    <property type="project" value="InterPro"/>
</dbReference>
<evidence type="ECO:0000256" key="1">
    <source>
        <dbReference type="ARBA" id="ARBA00004123"/>
    </source>
</evidence>
<evidence type="ECO:0000256" key="3">
    <source>
        <dbReference type="ARBA" id="ARBA00023015"/>
    </source>
</evidence>
<dbReference type="PANTHER" id="PTHR48068:SF4">
    <property type="entry name" value="TATA-BOX BINDING PROTEIN ASSOCIATED FACTOR 9"/>
    <property type="match status" value="1"/>
</dbReference>
<evidence type="ECO:0000256" key="4">
    <source>
        <dbReference type="ARBA" id="ARBA00023163"/>
    </source>
</evidence>
<dbReference type="GO" id="GO:0005669">
    <property type="term" value="C:transcription factor TFIID complex"/>
    <property type="evidence" value="ECO:0007669"/>
    <property type="project" value="TreeGrafter"/>
</dbReference>
<accession>A0AA35TA17</accession>
<dbReference type="SUPFAM" id="SSF47113">
    <property type="entry name" value="Histone-fold"/>
    <property type="match status" value="1"/>
</dbReference>
<proteinExistence type="inferred from homology"/>
<dbReference type="EMBL" id="CASHTH010003398">
    <property type="protein sequence ID" value="CAI8044490.1"/>
    <property type="molecule type" value="Genomic_DNA"/>
</dbReference>
<evidence type="ECO:0000256" key="2">
    <source>
        <dbReference type="ARBA" id="ARBA00007646"/>
    </source>
</evidence>
<comment type="caution">
    <text evidence="7">The sequence shown here is derived from an EMBL/GenBank/DDBJ whole genome shotgun (WGS) entry which is preliminary data.</text>
</comment>
<gene>
    <name evidence="7" type="ORF">GBAR_LOCUS24673</name>
</gene>
<dbReference type="AlphaFoldDB" id="A0AA35TA17"/>